<accession>A0A2T9ZAJ0</accession>
<feature type="chain" id="PRO_5015667767" evidence="1">
    <location>
        <begin position="20"/>
        <end position="152"/>
    </location>
</feature>
<name>A0A2T9ZAJ0_9FUNG</name>
<dbReference type="EMBL" id="MBFS01000929">
    <property type="protein sequence ID" value="PVV01629.1"/>
    <property type="molecule type" value="Genomic_DNA"/>
</dbReference>
<organism evidence="2 3">
    <name type="scientific">Smittium megazygosporum</name>
    <dbReference type="NCBI Taxonomy" id="133381"/>
    <lineage>
        <taxon>Eukaryota</taxon>
        <taxon>Fungi</taxon>
        <taxon>Fungi incertae sedis</taxon>
        <taxon>Zoopagomycota</taxon>
        <taxon>Kickxellomycotina</taxon>
        <taxon>Harpellomycetes</taxon>
        <taxon>Harpellales</taxon>
        <taxon>Legeriomycetaceae</taxon>
        <taxon>Smittium</taxon>
    </lineage>
</organism>
<dbReference type="Proteomes" id="UP000245609">
    <property type="component" value="Unassembled WGS sequence"/>
</dbReference>
<dbReference type="AlphaFoldDB" id="A0A2T9ZAJ0"/>
<evidence type="ECO:0000256" key="1">
    <source>
        <dbReference type="SAM" id="SignalP"/>
    </source>
</evidence>
<evidence type="ECO:0000313" key="2">
    <source>
        <dbReference type="EMBL" id="PVV01629.1"/>
    </source>
</evidence>
<protein>
    <submittedName>
        <fullName evidence="2">Uncharacterized protein</fullName>
    </submittedName>
</protein>
<reference evidence="2 3" key="1">
    <citation type="journal article" date="2018" name="MBio">
        <title>Comparative Genomics Reveals the Core Gene Toolbox for the Fungus-Insect Symbiosis.</title>
        <authorList>
            <person name="Wang Y."/>
            <person name="Stata M."/>
            <person name="Wang W."/>
            <person name="Stajich J.E."/>
            <person name="White M.M."/>
            <person name="Moncalvo J.M."/>
        </authorList>
    </citation>
    <scope>NUCLEOTIDE SEQUENCE [LARGE SCALE GENOMIC DNA]</scope>
    <source>
        <strain evidence="2 3">SC-DP-2</strain>
    </source>
</reference>
<sequence>MKFIYLFMLSACSALMTCGDNSKGWVSCSQSQVNGYKYNIQVNYSAGSNFHTIPTAANDFWTQKQVKSSTFVYPGVHPDYIIQQDYASGAKWFFAITKQYTLTREIAAGEWAAPIKDAFETMNYYKTYQATVNTDYGSLTLEAVPIASNVMA</sequence>
<proteinExistence type="predicted"/>
<keyword evidence="1" id="KW-0732">Signal</keyword>
<comment type="caution">
    <text evidence="2">The sequence shown here is derived from an EMBL/GenBank/DDBJ whole genome shotgun (WGS) entry which is preliminary data.</text>
</comment>
<dbReference type="OrthoDB" id="5711448at2759"/>
<feature type="signal peptide" evidence="1">
    <location>
        <begin position="1"/>
        <end position="19"/>
    </location>
</feature>
<keyword evidence="3" id="KW-1185">Reference proteome</keyword>
<gene>
    <name evidence="2" type="ORF">BB560_003944</name>
</gene>
<evidence type="ECO:0000313" key="3">
    <source>
        <dbReference type="Proteomes" id="UP000245609"/>
    </source>
</evidence>